<sequence>MMKLSELLSAYSIETEFSNDFEVHALAELDKATPNDISYIDQAR</sequence>
<dbReference type="EMBL" id="AP014523">
    <property type="protein sequence ID" value="BAO97826.1"/>
    <property type="molecule type" value="Genomic_DNA"/>
</dbReference>
<evidence type="ECO:0000313" key="1">
    <source>
        <dbReference type="EMBL" id="BAO97826.1"/>
    </source>
</evidence>
<dbReference type="Gene3D" id="3.40.1390.10">
    <property type="entry name" value="MurE/MurF, N-terminal domain"/>
    <property type="match status" value="1"/>
</dbReference>
<keyword evidence="1" id="KW-0012">Acyltransferase</keyword>
<proteinExistence type="predicted"/>
<reference evidence="1 2" key="1">
    <citation type="submission" date="2013-11" db="EMBL/GenBank/DDBJ databases">
        <title>Estimation of Helicobacter pylori bacteriophage ecology using H. pylori isolates.</title>
        <authorList>
            <person name="Uchiyama J."/>
            <person name="Takemura-Uchiyama I."/>
            <person name="Ujihara T."/>
            <person name="Matsuzaki S."/>
        </authorList>
    </citation>
    <scope>NUCLEOTIDE SEQUENCE [LARGE SCALE GENOMIC DNA]</scope>
    <source>
        <strain evidence="1 2">NY40</strain>
    </source>
</reference>
<dbReference type="AlphaFoldDB" id="A0A060Q0B8"/>
<dbReference type="HOGENOM" id="CLU_3217171_0_0_7"/>
<accession>A0A060Q0B8</accession>
<keyword evidence="1" id="KW-0808">Transferase</keyword>
<organism evidence="1 2">
    <name type="scientific">Helicobacter pylori NY40</name>
    <dbReference type="NCBI Taxonomy" id="1426844"/>
    <lineage>
        <taxon>Bacteria</taxon>
        <taxon>Pseudomonadati</taxon>
        <taxon>Campylobacterota</taxon>
        <taxon>Epsilonproteobacteria</taxon>
        <taxon>Campylobacterales</taxon>
        <taxon>Helicobacteraceae</taxon>
        <taxon>Helicobacter</taxon>
    </lineage>
</organism>
<dbReference type="Proteomes" id="UP000031662">
    <property type="component" value="Chromosome"/>
</dbReference>
<evidence type="ECO:0000313" key="2">
    <source>
        <dbReference type="Proteomes" id="UP000031662"/>
    </source>
</evidence>
<name>A0A060Q0B8_HELPX</name>
<dbReference type="GO" id="GO:0016746">
    <property type="term" value="F:acyltransferase activity"/>
    <property type="evidence" value="ECO:0007669"/>
    <property type="project" value="UniProtKB-KW"/>
</dbReference>
<protein>
    <submittedName>
        <fullName evidence="1">UDP-3-O-[3-hydroxymyristoyl] glucosamine N-acyltransferase</fullName>
    </submittedName>
</protein>
<gene>
    <name evidence="1" type="ORF">NY40_0814</name>
</gene>